<dbReference type="Pfam" id="PF00072">
    <property type="entry name" value="Response_reg"/>
    <property type="match status" value="2"/>
</dbReference>
<protein>
    <recommendedName>
        <fullName evidence="10">Sensory/regulatory protein RpfC</fullName>
        <ecNumber evidence="2">2.7.13.3</ecNumber>
    </recommendedName>
</protein>
<dbReference type="SUPFAM" id="SSF55874">
    <property type="entry name" value="ATPase domain of HSP90 chaperone/DNA topoisomerase II/histidine kinase"/>
    <property type="match status" value="1"/>
</dbReference>
<evidence type="ECO:0000256" key="2">
    <source>
        <dbReference type="ARBA" id="ARBA00012438"/>
    </source>
</evidence>
<comment type="catalytic activity">
    <reaction evidence="1">
        <text>ATP + protein L-histidine = ADP + protein N-phospho-L-histidine.</text>
        <dbReference type="EC" id="2.7.13.3"/>
    </reaction>
</comment>
<evidence type="ECO:0000256" key="7">
    <source>
        <dbReference type="ARBA" id="ARBA00022840"/>
    </source>
</evidence>
<keyword evidence="6" id="KW-0418">Kinase</keyword>
<keyword evidence="13" id="KW-1133">Transmembrane helix</keyword>
<dbReference type="EC" id="2.7.13.3" evidence="2"/>
<evidence type="ECO:0000256" key="12">
    <source>
        <dbReference type="SAM" id="Coils"/>
    </source>
</evidence>
<dbReference type="SUPFAM" id="SSF52172">
    <property type="entry name" value="CheY-like"/>
    <property type="match status" value="2"/>
</dbReference>
<organism evidence="16 17">
    <name type="scientific">Horticoccus luteus</name>
    <dbReference type="NCBI Taxonomy" id="2862869"/>
    <lineage>
        <taxon>Bacteria</taxon>
        <taxon>Pseudomonadati</taxon>
        <taxon>Verrucomicrobiota</taxon>
        <taxon>Opitutia</taxon>
        <taxon>Opitutales</taxon>
        <taxon>Opitutaceae</taxon>
        <taxon>Horticoccus</taxon>
    </lineage>
</organism>
<evidence type="ECO:0000313" key="16">
    <source>
        <dbReference type="EMBL" id="QYM77567.1"/>
    </source>
</evidence>
<reference evidence="16" key="1">
    <citation type="submission" date="2021-08" db="EMBL/GenBank/DDBJ databases">
        <title>Genome of a novel bacterium of the phylum Verrucomicrobia, Oleiharenicola sp. KSB-15.</title>
        <authorList>
            <person name="Chung J.-H."/>
            <person name="Ahn J.-H."/>
            <person name="Yoon Y."/>
            <person name="Kim D.-Y."/>
            <person name="An S.-H."/>
            <person name="Park I."/>
            <person name="Yeon J."/>
        </authorList>
    </citation>
    <scope>NUCLEOTIDE SEQUENCE</scope>
    <source>
        <strain evidence="16">KSB-15</strain>
    </source>
</reference>
<keyword evidence="12" id="KW-0175">Coiled coil</keyword>
<dbReference type="SMART" id="SM00448">
    <property type="entry name" value="REC"/>
    <property type="match status" value="2"/>
</dbReference>
<evidence type="ECO:0000256" key="9">
    <source>
        <dbReference type="ARBA" id="ARBA00064003"/>
    </source>
</evidence>
<feature type="domain" description="Response regulatory" evidence="15">
    <location>
        <begin position="725"/>
        <end position="849"/>
    </location>
</feature>
<dbReference type="Pfam" id="PF00497">
    <property type="entry name" value="SBP_bac_3"/>
    <property type="match status" value="1"/>
</dbReference>
<dbReference type="Pfam" id="PF02518">
    <property type="entry name" value="HATPase_c"/>
    <property type="match status" value="1"/>
</dbReference>
<dbReference type="InterPro" id="IPR001789">
    <property type="entry name" value="Sig_transdc_resp-reg_receiver"/>
</dbReference>
<feature type="transmembrane region" description="Helical" evidence="13">
    <location>
        <begin position="271"/>
        <end position="288"/>
    </location>
</feature>
<keyword evidence="13" id="KW-0812">Transmembrane</keyword>
<dbReference type="FunFam" id="1.10.287.130:FF:000002">
    <property type="entry name" value="Two-component osmosensing histidine kinase"/>
    <property type="match status" value="1"/>
</dbReference>
<dbReference type="PANTHER" id="PTHR45339">
    <property type="entry name" value="HYBRID SIGNAL TRANSDUCTION HISTIDINE KINASE J"/>
    <property type="match status" value="1"/>
</dbReference>
<dbReference type="CDD" id="cd13530">
    <property type="entry name" value="PBP2_peptides_like"/>
    <property type="match status" value="1"/>
</dbReference>
<evidence type="ECO:0000256" key="5">
    <source>
        <dbReference type="ARBA" id="ARBA00022741"/>
    </source>
</evidence>
<keyword evidence="13" id="KW-0472">Membrane</keyword>
<keyword evidence="8" id="KW-0902">Two-component regulatory system</keyword>
<evidence type="ECO:0000256" key="13">
    <source>
        <dbReference type="SAM" id="Phobius"/>
    </source>
</evidence>
<dbReference type="Proteomes" id="UP000825051">
    <property type="component" value="Chromosome"/>
</dbReference>
<keyword evidence="5" id="KW-0547">Nucleotide-binding</keyword>
<keyword evidence="3 11" id="KW-0597">Phosphoprotein</keyword>
<evidence type="ECO:0000256" key="1">
    <source>
        <dbReference type="ARBA" id="ARBA00000085"/>
    </source>
</evidence>
<dbReference type="EMBL" id="CP080507">
    <property type="protein sequence ID" value="QYM77567.1"/>
    <property type="molecule type" value="Genomic_DNA"/>
</dbReference>
<dbReference type="Pfam" id="PF00512">
    <property type="entry name" value="HisKA"/>
    <property type="match status" value="1"/>
</dbReference>
<gene>
    <name evidence="16" type="ORF">K0B96_09525</name>
</gene>
<dbReference type="PROSITE" id="PS50109">
    <property type="entry name" value="HIS_KIN"/>
    <property type="match status" value="1"/>
</dbReference>
<dbReference type="GO" id="GO:0000155">
    <property type="term" value="F:phosphorelay sensor kinase activity"/>
    <property type="evidence" value="ECO:0007669"/>
    <property type="project" value="InterPro"/>
</dbReference>
<evidence type="ECO:0000259" key="15">
    <source>
        <dbReference type="PROSITE" id="PS50110"/>
    </source>
</evidence>
<dbReference type="InterPro" id="IPR003661">
    <property type="entry name" value="HisK_dim/P_dom"/>
</dbReference>
<evidence type="ECO:0000256" key="3">
    <source>
        <dbReference type="ARBA" id="ARBA00022553"/>
    </source>
</evidence>
<dbReference type="CDD" id="cd16922">
    <property type="entry name" value="HATPase_EvgS-ArcB-TorS-like"/>
    <property type="match status" value="1"/>
</dbReference>
<dbReference type="GO" id="GO:0005524">
    <property type="term" value="F:ATP binding"/>
    <property type="evidence" value="ECO:0007669"/>
    <property type="project" value="UniProtKB-KW"/>
</dbReference>
<evidence type="ECO:0000256" key="8">
    <source>
        <dbReference type="ARBA" id="ARBA00023012"/>
    </source>
</evidence>
<accession>A0A8F9TU16</accession>
<dbReference type="InterPro" id="IPR011006">
    <property type="entry name" value="CheY-like_superfamily"/>
</dbReference>
<feature type="modified residue" description="4-aspartylphosphate" evidence="11">
    <location>
        <position position="774"/>
    </location>
</feature>
<feature type="domain" description="Histidine kinase" evidence="14">
    <location>
        <begin position="344"/>
        <end position="565"/>
    </location>
</feature>
<feature type="modified residue" description="4-aspartylphosphate" evidence="11">
    <location>
        <position position="634"/>
    </location>
</feature>
<sequence length="854" mass="92766">MAIFRLPSQPAASMIFRQLALWLTGLALVATSWGRESLPVIRFGVPRDAAPLCFIDENGQPKGFTPDLLAAVAKAGGFKAEYEVNWWSTNIVSFQAGKVDALTTISSTDPDLENHAYSIITATIRGVTYSRPDRPPLLRTSDFKGKTLGAMLGTTALAHALQHPEWGATIVQYKSPDDILRDTAEGKCDAALFTSVLSLRVGNTHGLRKVFVEDLVHNYHVVFHKRDAALLARFNEGLATILHNGTYDHIFAKWIGPVEPRPIRLADLRPYAVPLISLIVVVAVIFLWQRRTLRHIARHAEALRLSRVELEDANGKLEAAIARAETMAAQAELASQAKGSFLAMMSHEIRTPMNGVIGMVGLLLDTPLTPEQRFFVSTARHSAESLLAIINDILDFSKIEAGQLQFDAQPFDLREVAEGALATMAESAQAKNLELLHTIDANVPAGLVGDAGRLNQILINLVGNAVKFTSHGEITLEITQVESHDGRARLRFAVRDTGIGLLPEERARLFQPFTQASSGTTRKYGGTGLGLAICKQLVERMNGQIGVESAPDQGSTFWFLIDLPVADPTAPALDKFHGQRTLVVSANAAARAHFRAQLESWGLDVTDAPDGERGLETLREAATAAHSFALVITDLDLPAMSGADLAAAIHREPELHQPGVVLLTPVARSFKRTELENTGIHHALTKPVRTLGLHNTLSALLQTGVAPPERELAPSAPVADFSSMRFLIAEDNAVNRNVVQMQLRRHGCDCVLVDDGFAAVNAVQEGHFDGILMDCEMPGMDGFEATRKIRELEAARRSRGELVKAIPIIALTAKAMSGDREACLAAGMNDYLSKPLRATELIAALTRVRLSLGR</sequence>
<dbReference type="SUPFAM" id="SSF47384">
    <property type="entry name" value="Homodimeric domain of signal transducing histidine kinase"/>
    <property type="match status" value="1"/>
</dbReference>
<dbReference type="InterPro" id="IPR001638">
    <property type="entry name" value="Solute-binding_3/MltF_N"/>
</dbReference>
<dbReference type="InterPro" id="IPR036890">
    <property type="entry name" value="HATPase_C_sf"/>
</dbReference>
<dbReference type="InterPro" id="IPR036097">
    <property type="entry name" value="HisK_dim/P_sf"/>
</dbReference>
<dbReference type="Gene3D" id="3.40.50.2300">
    <property type="match status" value="2"/>
</dbReference>
<dbReference type="Gene3D" id="3.40.190.10">
    <property type="entry name" value="Periplasmic binding protein-like II"/>
    <property type="match status" value="2"/>
</dbReference>
<dbReference type="PANTHER" id="PTHR45339:SF1">
    <property type="entry name" value="HYBRID SIGNAL TRANSDUCTION HISTIDINE KINASE J"/>
    <property type="match status" value="1"/>
</dbReference>
<dbReference type="SUPFAM" id="SSF53850">
    <property type="entry name" value="Periplasmic binding protein-like II"/>
    <property type="match status" value="1"/>
</dbReference>
<dbReference type="CDD" id="cd17546">
    <property type="entry name" value="REC_hyHK_CKI1_RcsC-like"/>
    <property type="match status" value="1"/>
</dbReference>
<evidence type="ECO:0000259" key="14">
    <source>
        <dbReference type="PROSITE" id="PS50109"/>
    </source>
</evidence>
<dbReference type="PRINTS" id="PR00344">
    <property type="entry name" value="BCTRLSENSOR"/>
</dbReference>
<evidence type="ECO:0000313" key="17">
    <source>
        <dbReference type="Proteomes" id="UP000825051"/>
    </source>
</evidence>
<evidence type="ECO:0000256" key="4">
    <source>
        <dbReference type="ARBA" id="ARBA00022679"/>
    </source>
</evidence>
<dbReference type="Gene3D" id="1.10.287.130">
    <property type="match status" value="1"/>
</dbReference>
<keyword evidence="4" id="KW-0808">Transferase</keyword>
<evidence type="ECO:0000256" key="10">
    <source>
        <dbReference type="ARBA" id="ARBA00068150"/>
    </source>
</evidence>
<keyword evidence="7" id="KW-0067">ATP-binding</keyword>
<dbReference type="InterPro" id="IPR004358">
    <property type="entry name" value="Sig_transdc_His_kin-like_C"/>
</dbReference>
<comment type="subunit">
    <text evidence="9">At low DSF concentrations, interacts with RpfF.</text>
</comment>
<dbReference type="KEGG" id="ole:K0B96_09525"/>
<evidence type="ECO:0000256" key="11">
    <source>
        <dbReference type="PROSITE-ProRule" id="PRU00169"/>
    </source>
</evidence>
<dbReference type="SMART" id="SM00387">
    <property type="entry name" value="HATPase_c"/>
    <property type="match status" value="1"/>
</dbReference>
<name>A0A8F9TU16_9BACT</name>
<dbReference type="Gene3D" id="3.30.565.10">
    <property type="entry name" value="Histidine kinase-like ATPase, C-terminal domain"/>
    <property type="match status" value="1"/>
</dbReference>
<dbReference type="InterPro" id="IPR003594">
    <property type="entry name" value="HATPase_dom"/>
</dbReference>
<feature type="domain" description="Response regulatory" evidence="15">
    <location>
        <begin position="580"/>
        <end position="701"/>
    </location>
</feature>
<proteinExistence type="predicted"/>
<evidence type="ECO:0000256" key="6">
    <source>
        <dbReference type="ARBA" id="ARBA00022777"/>
    </source>
</evidence>
<keyword evidence="17" id="KW-1185">Reference proteome</keyword>
<dbReference type="RefSeq" id="WP_220160672.1">
    <property type="nucleotide sequence ID" value="NZ_CP080507.1"/>
</dbReference>
<feature type="coiled-coil region" evidence="12">
    <location>
        <begin position="300"/>
        <end position="334"/>
    </location>
</feature>
<dbReference type="SMART" id="SM00062">
    <property type="entry name" value="PBPb"/>
    <property type="match status" value="1"/>
</dbReference>
<dbReference type="PROSITE" id="PS50110">
    <property type="entry name" value="RESPONSE_REGULATORY"/>
    <property type="match status" value="2"/>
</dbReference>
<dbReference type="CDD" id="cd00082">
    <property type="entry name" value="HisKA"/>
    <property type="match status" value="1"/>
</dbReference>
<dbReference type="FunFam" id="3.30.565.10:FF:000010">
    <property type="entry name" value="Sensor histidine kinase RcsC"/>
    <property type="match status" value="1"/>
</dbReference>
<dbReference type="SMART" id="SM00388">
    <property type="entry name" value="HisKA"/>
    <property type="match status" value="1"/>
</dbReference>
<dbReference type="AlphaFoldDB" id="A0A8F9TU16"/>
<dbReference type="InterPro" id="IPR005467">
    <property type="entry name" value="His_kinase_dom"/>
</dbReference>